<reference evidence="6 7" key="2">
    <citation type="journal article" date="2012" name="Stand. Genomic Sci.">
        <title>Complete genome sequence of the aquatic bacterium Runella slithyformis type strain (LSU 4(T)).</title>
        <authorList>
            <person name="Copeland A."/>
            <person name="Zhang X."/>
            <person name="Misra M."/>
            <person name="Lapidus A."/>
            <person name="Nolan M."/>
            <person name="Lucas S."/>
            <person name="Deshpande S."/>
            <person name="Cheng J.F."/>
            <person name="Tapia R."/>
            <person name="Goodwin L.A."/>
            <person name="Pitluck S."/>
            <person name="Liolios K."/>
            <person name="Pagani I."/>
            <person name="Ivanova N."/>
            <person name="Mikhailova N."/>
            <person name="Pati A."/>
            <person name="Chen A."/>
            <person name="Palaniappan K."/>
            <person name="Land M."/>
            <person name="Hauser L."/>
            <person name="Pan C."/>
            <person name="Jeffries C.D."/>
            <person name="Detter J.C."/>
            <person name="Brambilla E.M."/>
            <person name="Rohde M."/>
            <person name="Djao O.D."/>
            <person name="Goker M."/>
            <person name="Sikorski J."/>
            <person name="Tindall B.J."/>
            <person name="Woyke T."/>
            <person name="Bristow J."/>
            <person name="Eisen J.A."/>
            <person name="Markowitz V."/>
            <person name="Hugenholtz P."/>
            <person name="Kyrpides N.C."/>
            <person name="Klenk H.P."/>
            <person name="Mavromatis K."/>
        </authorList>
    </citation>
    <scope>NUCLEOTIDE SEQUENCE [LARGE SCALE GENOMIC DNA]</scope>
    <source>
        <strain evidence="7">ATCC 29530 / DSM 19594 / LMG 11500 / NCIMB 11436 / LSU 4</strain>
    </source>
</reference>
<evidence type="ECO:0000256" key="1">
    <source>
        <dbReference type="ARBA" id="ARBA00004141"/>
    </source>
</evidence>
<comment type="subcellular location">
    <subcellularLocation>
        <location evidence="1">Membrane</location>
        <topology evidence="1">Multi-pass membrane protein</topology>
    </subcellularLocation>
</comment>
<dbReference type="RefSeq" id="WP_013929566.1">
    <property type="nucleotide sequence ID" value="NC_015703.1"/>
</dbReference>
<feature type="transmembrane region" description="Helical" evidence="5">
    <location>
        <begin position="67"/>
        <end position="87"/>
    </location>
</feature>
<feature type="transmembrane region" description="Helical" evidence="5">
    <location>
        <begin position="99"/>
        <end position="120"/>
    </location>
</feature>
<sequence>MKTVKIVLLCLLVAFYLFMGSMHFIQPEQYFAMMPSWLPAQKTLIIISGFVEIVLAILLIPIKTRAIAAKLIIAMLVVFFFAIHIPESIGYYKTGNEKFVASIIRLPIQFLFIAWAWIFAKK</sequence>
<organism evidence="6 7">
    <name type="scientific">Runella slithyformis (strain ATCC 29530 / DSM 19594 / LMG 11500 / NCIMB 11436 / LSU 4)</name>
    <dbReference type="NCBI Taxonomy" id="761193"/>
    <lineage>
        <taxon>Bacteria</taxon>
        <taxon>Pseudomonadati</taxon>
        <taxon>Bacteroidota</taxon>
        <taxon>Cytophagia</taxon>
        <taxon>Cytophagales</taxon>
        <taxon>Spirosomataceae</taxon>
        <taxon>Runella</taxon>
    </lineage>
</organism>
<evidence type="ECO:0000313" key="6">
    <source>
        <dbReference type="EMBL" id="AEI50263.1"/>
    </source>
</evidence>
<evidence type="ECO:0000256" key="3">
    <source>
        <dbReference type="ARBA" id="ARBA00022989"/>
    </source>
</evidence>
<evidence type="ECO:0000313" key="7">
    <source>
        <dbReference type="Proteomes" id="UP000000493"/>
    </source>
</evidence>
<dbReference type="GO" id="GO:0016020">
    <property type="term" value="C:membrane"/>
    <property type="evidence" value="ECO:0007669"/>
    <property type="project" value="UniProtKB-SubCell"/>
</dbReference>
<dbReference type="KEGG" id="rsi:Runsl_3907"/>
<dbReference type="EMBL" id="CP002859">
    <property type="protein sequence ID" value="AEI50263.1"/>
    <property type="molecule type" value="Genomic_DNA"/>
</dbReference>
<dbReference type="PANTHER" id="PTHR36974">
    <property type="entry name" value="MEMBRANE PROTEIN-RELATED"/>
    <property type="match status" value="1"/>
</dbReference>
<accession>A0A7U4E7F6</accession>
<dbReference type="PANTHER" id="PTHR36974:SF1">
    <property type="entry name" value="DOXX FAMILY MEMBRANE PROTEIN"/>
    <property type="match status" value="1"/>
</dbReference>
<gene>
    <name evidence="6" type="ordered locus">Runsl_3907</name>
</gene>
<keyword evidence="4 5" id="KW-0472">Membrane</keyword>
<evidence type="ECO:0000256" key="5">
    <source>
        <dbReference type="SAM" id="Phobius"/>
    </source>
</evidence>
<protein>
    <recommendedName>
        <fullName evidence="8">DoxX family protein</fullName>
    </recommendedName>
</protein>
<proteinExistence type="predicted"/>
<evidence type="ECO:0008006" key="8">
    <source>
        <dbReference type="Google" id="ProtNLM"/>
    </source>
</evidence>
<keyword evidence="2 5" id="KW-0812">Transmembrane</keyword>
<evidence type="ECO:0000256" key="4">
    <source>
        <dbReference type="ARBA" id="ARBA00023136"/>
    </source>
</evidence>
<dbReference type="InterPro" id="IPR032808">
    <property type="entry name" value="DoxX"/>
</dbReference>
<evidence type="ECO:0000256" key="2">
    <source>
        <dbReference type="ARBA" id="ARBA00022692"/>
    </source>
</evidence>
<name>A0A7U4E7F6_RUNSL</name>
<keyword evidence="3 5" id="KW-1133">Transmembrane helix</keyword>
<keyword evidence="7" id="KW-1185">Reference proteome</keyword>
<dbReference type="AlphaFoldDB" id="A0A7U4E7F6"/>
<dbReference type="Proteomes" id="UP000000493">
    <property type="component" value="Chromosome"/>
</dbReference>
<reference evidence="7" key="1">
    <citation type="submission" date="2011-06" db="EMBL/GenBank/DDBJ databases">
        <title>The complete genome of chromosome of Runella slithyformis DSM 19594.</title>
        <authorList>
            <consortium name="US DOE Joint Genome Institute (JGI-PGF)"/>
            <person name="Lucas S."/>
            <person name="Han J."/>
            <person name="Lapidus A."/>
            <person name="Bruce D."/>
            <person name="Goodwin L."/>
            <person name="Pitluck S."/>
            <person name="Peters L."/>
            <person name="Kyrpides N."/>
            <person name="Mavromatis K."/>
            <person name="Ivanova N."/>
            <person name="Ovchinnikova G."/>
            <person name="Zhang X."/>
            <person name="Misra M."/>
            <person name="Detter J.C."/>
            <person name="Tapia R."/>
            <person name="Han C."/>
            <person name="Land M."/>
            <person name="Hauser L."/>
            <person name="Markowitz V."/>
            <person name="Cheng J.-F."/>
            <person name="Hugenholtz P."/>
            <person name="Woyke T."/>
            <person name="Wu D."/>
            <person name="Tindall B."/>
            <person name="Faehrich R."/>
            <person name="Brambilla E."/>
            <person name="Klenk H.-P."/>
            <person name="Eisen J.A."/>
        </authorList>
    </citation>
    <scope>NUCLEOTIDE SEQUENCE [LARGE SCALE GENOMIC DNA]</scope>
    <source>
        <strain evidence="7">ATCC 29530 / DSM 19594 / LMG 11500 / NCIMB 11436 / LSU 4</strain>
    </source>
</reference>
<dbReference type="Pfam" id="PF13564">
    <property type="entry name" value="DoxX_2"/>
    <property type="match status" value="1"/>
</dbReference>
<feature type="transmembrane region" description="Helical" evidence="5">
    <location>
        <begin position="43"/>
        <end position="60"/>
    </location>
</feature>